<evidence type="ECO:0000313" key="4">
    <source>
        <dbReference type="Proteomes" id="UP001602245"/>
    </source>
</evidence>
<sequence>MRTSSLRPALLAILPICLVAATATPVIAAGHGPARPPAWTATWAAAPHAPVPGNDFDGPNWSVPGFTDTTIRQVVRSSAGGSQVRIRLSNAYGVRPVRLAGASIARSGPGASVRPGTARTVRFGRDTEATVPAGGSLASDPVDLRVSPLESLTVTLYFAEFTGPATFHQDGLTTTYRAAGDHRDDAGAAAFAGETSRSRYFLTGVDVAGEPGARGVVVAFGDSITDGHGTRADADNRYPDQLAERSATGKRPVAVVNAGIGGNKLLADSPCYGDRATARFGRDALDQPGVGAVVVLEGVNDIGAGGYPDFGCGASPTARTADLVRAHRTLIRAAHQRGIRIIGATVTPMKNFTGYYDPDKERVRDELNRWIRTGGEYDAVVDLDRLLADPHDPDALRAEFDFGDGLHLNDAGADAIAAAVFRVLARAA</sequence>
<evidence type="ECO:0000313" key="3">
    <source>
        <dbReference type="EMBL" id="MFF5297046.1"/>
    </source>
</evidence>
<dbReference type="CDD" id="cd01830">
    <property type="entry name" value="XynE_like"/>
    <property type="match status" value="1"/>
</dbReference>
<proteinExistence type="predicted"/>
<dbReference type="PANTHER" id="PTHR43784">
    <property type="entry name" value="GDSL-LIKE LIPASE/ACYLHYDROLASE, PUTATIVE (AFU_ORTHOLOGUE AFUA_2G00820)-RELATED"/>
    <property type="match status" value="1"/>
</dbReference>
<gene>
    <name evidence="3" type="ORF">ACFY35_47085</name>
</gene>
<keyword evidence="3" id="KW-0378">Hydrolase</keyword>
<comment type="caution">
    <text evidence="3">The sequence shown here is derived from an EMBL/GenBank/DDBJ whole genome shotgun (WGS) entry which is preliminary data.</text>
</comment>
<dbReference type="GO" id="GO:0016787">
    <property type="term" value="F:hydrolase activity"/>
    <property type="evidence" value="ECO:0007669"/>
    <property type="project" value="UniProtKB-KW"/>
</dbReference>
<protein>
    <submittedName>
        <fullName evidence="3">SGNH/GDSL hydrolase family protein</fullName>
    </submittedName>
</protein>
<dbReference type="EMBL" id="JBIAZU010000010">
    <property type="protein sequence ID" value="MFF5297046.1"/>
    <property type="molecule type" value="Genomic_DNA"/>
</dbReference>
<evidence type="ECO:0000256" key="1">
    <source>
        <dbReference type="SAM" id="SignalP"/>
    </source>
</evidence>
<dbReference type="Pfam" id="PF13472">
    <property type="entry name" value="Lipase_GDSL_2"/>
    <property type="match status" value="1"/>
</dbReference>
<dbReference type="Proteomes" id="UP001602245">
    <property type="component" value="Unassembled WGS sequence"/>
</dbReference>
<organism evidence="3 4">
    <name type="scientific">Paractinoplanes globisporus</name>
    <dbReference type="NCBI Taxonomy" id="113565"/>
    <lineage>
        <taxon>Bacteria</taxon>
        <taxon>Bacillati</taxon>
        <taxon>Actinomycetota</taxon>
        <taxon>Actinomycetes</taxon>
        <taxon>Micromonosporales</taxon>
        <taxon>Micromonosporaceae</taxon>
        <taxon>Paractinoplanes</taxon>
    </lineage>
</organism>
<dbReference type="InterPro" id="IPR036514">
    <property type="entry name" value="SGNH_hydro_sf"/>
</dbReference>
<dbReference type="Gene3D" id="3.40.50.1110">
    <property type="entry name" value="SGNH hydrolase"/>
    <property type="match status" value="1"/>
</dbReference>
<dbReference type="SUPFAM" id="SSF52266">
    <property type="entry name" value="SGNH hydrolase"/>
    <property type="match status" value="1"/>
</dbReference>
<keyword evidence="1" id="KW-0732">Signal</keyword>
<evidence type="ECO:0000259" key="2">
    <source>
        <dbReference type="Pfam" id="PF13472"/>
    </source>
</evidence>
<keyword evidence="4" id="KW-1185">Reference proteome</keyword>
<dbReference type="InterPro" id="IPR013830">
    <property type="entry name" value="SGNH_hydro"/>
</dbReference>
<feature type="signal peptide" evidence="1">
    <location>
        <begin position="1"/>
        <end position="28"/>
    </location>
</feature>
<name>A0ABW6WXW0_9ACTN</name>
<feature type="domain" description="SGNH hydrolase-type esterase" evidence="2">
    <location>
        <begin position="219"/>
        <end position="414"/>
    </location>
</feature>
<dbReference type="PANTHER" id="PTHR43784:SF2">
    <property type="entry name" value="GDSL-LIKE LIPASE_ACYLHYDROLASE, PUTATIVE (AFU_ORTHOLOGUE AFUA_2G00820)-RELATED"/>
    <property type="match status" value="1"/>
</dbReference>
<accession>A0ABW6WXW0</accession>
<dbReference type="RefSeq" id="WP_040433085.1">
    <property type="nucleotide sequence ID" value="NZ_JBIAZU010000010.1"/>
</dbReference>
<dbReference type="InterPro" id="IPR053140">
    <property type="entry name" value="GDSL_Rv0518-like"/>
</dbReference>
<reference evidence="3 4" key="1">
    <citation type="submission" date="2024-10" db="EMBL/GenBank/DDBJ databases">
        <title>The Natural Products Discovery Center: Release of the First 8490 Sequenced Strains for Exploring Actinobacteria Biosynthetic Diversity.</title>
        <authorList>
            <person name="Kalkreuter E."/>
            <person name="Kautsar S.A."/>
            <person name="Yang D."/>
            <person name="Bader C.D."/>
            <person name="Teijaro C.N."/>
            <person name="Fluegel L."/>
            <person name="Davis C.M."/>
            <person name="Simpson J.R."/>
            <person name="Lauterbach L."/>
            <person name="Steele A.D."/>
            <person name="Gui C."/>
            <person name="Meng S."/>
            <person name="Li G."/>
            <person name="Viehrig K."/>
            <person name="Ye F."/>
            <person name="Su P."/>
            <person name="Kiefer A.F."/>
            <person name="Nichols A."/>
            <person name="Cepeda A.J."/>
            <person name="Yan W."/>
            <person name="Fan B."/>
            <person name="Jiang Y."/>
            <person name="Adhikari A."/>
            <person name="Zheng C.-J."/>
            <person name="Schuster L."/>
            <person name="Cowan T.M."/>
            <person name="Smanski M.J."/>
            <person name="Chevrette M.G."/>
            <person name="De Carvalho L.P.S."/>
            <person name="Shen B."/>
        </authorList>
    </citation>
    <scope>NUCLEOTIDE SEQUENCE [LARGE SCALE GENOMIC DNA]</scope>
    <source>
        <strain evidence="3 4">NPDC000087</strain>
    </source>
</reference>
<feature type="chain" id="PRO_5046716358" evidence="1">
    <location>
        <begin position="29"/>
        <end position="428"/>
    </location>
</feature>